<proteinExistence type="predicted"/>
<organism evidence="5 6">
    <name type="scientific">Catellatospora coxensis</name>
    <dbReference type="NCBI Taxonomy" id="310354"/>
    <lineage>
        <taxon>Bacteria</taxon>
        <taxon>Bacillati</taxon>
        <taxon>Actinomycetota</taxon>
        <taxon>Actinomycetes</taxon>
        <taxon>Micromonosporales</taxon>
        <taxon>Micromonosporaceae</taxon>
        <taxon>Catellatospora</taxon>
    </lineage>
</organism>
<dbReference type="Pfam" id="PF00501">
    <property type="entry name" value="AMP-binding"/>
    <property type="match status" value="1"/>
</dbReference>
<feature type="transmembrane region" description="Helical" evidence="1">
    <location>
        <begin position="713"/>
        <end position="730"/>
    </location>
</feature>
<keyword evidence="6" id="KW-1185">Reference proteome</keyword>
<protein>
    <submittedName>
        <fullName evidence="5">AMP-dependent synthetase</fullName>
    </submittedName>
</protein>
<name>A0A8J3P533_9ACTN</name>
<dbReference type="GO" id="GO:0016747">
    <property type="term" value="F:acyltransferase activity, transferring groups other than amino-acyl groups"/>
    <property type="evidence" value="ECO:0007669"/>
    <property type="project" value="InterPro"/>
</dbReference>
<dbReference type="Pfam" id="PF01757">
    <property type="entry name" value="Acyl_transf_3"/>
    <property type="match status" value="1"/>
</dbReference>
<feature type="transmembrane region" description="Helical" evidence="1">
    <location>
        <begin position="614"/>
        <end position="632"/>
    </location>
</feature>
<dbReference type="InterPro" id="IPR002656">
    <property type="entry name" value="Acyl_transf_3_dom"/>
</dbReference>
<feature type="transmembrane region" description="Helical" evidence="1">
    <location>
        <begin position="785"/>
        <end position="806"/>
    </location>
</feature>
<evidence type="ECO:0000259" key="3">
    <source>
        <dbReference type="Pfam" id="PF00550"/>
    </source>
</evidence>
<evidence type="ECO:0000259" key="2">
    <source>
        <dbReference type="Pfam" id="PF00501"/>
    </source>
</evidence>
<dbReference type="RefSeq" id="WP_239167074.1">
    <property type="nucleotide sequence ID" value="NZ_BAAALC010000037.1"/>
</dbReference>
<gene>
    <name evidence="5" type="ORF">Cco03nite_06620</name>
</gene>
<dbReference type="SUPFAM" id="SSF56801">
    <property type="entry name" value="Acetyl-CoA synthetase-like"/>
    <property type="match status" value="1"/>
</dbReference>
<evidence type="ECO:0000259" key="4">
    <source>
        <dbReference type="Pfam" id="PF01757"/>
    </source>
</evidence>
<evidence type="ECO:0000313" key="6">
    <source>
        <dbReference type="Proteomes" id="UP000630887"/>
    </source>
</evidence>
<dbReference type="PANTHER" id="PTHR43767:SF10">
    <property type="entry name" value="SURFACTIN SYNTHASE SUBUNIT 1"/>
    <property type="match status" value="1"/>
</dbReference>
<dbReference type="EMBL" id="BONI01000004">
    <property type="protein sequence ID" value="GIG03962.1"/>
    <property type="molecule type" value="Genomic_DNA"/>
</dbReference>
<dbReference type="InterPro" id="IPR036736">
    <property type="entry name" value="ACP-like_sf"/>
</dbReference>
<dbReference type="Gene3D" id="3.40.50.12780">
    <property type="entry name" value="N-terminal domain of ligase-like"/>
    <property type="match status" value="1"/>
</dbReference>
<feature type="transmembrane region" description="Helical" evidence="1">
    <location>
        <begin position="582"/>
        <end position="602"/>
    </location>
</feature>
<sequence>MTLVATETATAGVPFARDLILHGDRPALITDTGVLTYRDLAALVSRRASRLGTRRRLVMVAGANRVDALVNYLAALSAGHPVLLAPGDSPTAFEALRAAYDPDVVAGETIHDVRDRTAHELHPDLALLLSTSGSTGSPKLVRLSHDNLQANAESIAAYLGLTADDRAVTTLPMHYCYGLSVINSHLLRGASLLLTDLSVVEPEFWRLFGEHRATSFAAVPYTFELLDRIGFDRMRLPSLRYLTQAGGRLDPQQVRHYAALGRRAGWDLFVMYGQTEATARIAYLPPGLAAHHPQAIGVPVPGGSLHLSPLDDAPADAGELVYRGPNVMLGYAHTPADLALGRTVDELRTGDIARRTPDGLYEIIGRRSRFAKIFGLRLDLQQIEARLRTAGIVAACAGDDDTLAIAYEGGHRPEHVRHAVAAAHGLPGHVIRVAAVAELPRLSNGKPDYQAVRALAGREQDAPAAVDTPDPVRRAFARILGHDDIRDDDTFVGLGGDSLSYVEMSIRLQQLLGRLPENWHTTPVGRLAAAADRPPTTAGDPAPRNCSPWRRVRVDTTVALRALAIVLIVGSHIQVFDLPGGAHVLVGVAGFNFARFHLTAAARGERVRHLARSMSRIVLGAVTWIGAMYLLTDDYEPASVFLLGYLFAPEDTANYWWHFWFVEALVYYLVILLIALCLPTFDRLERRHPFALPLTLAALGLIARYQLVPDVRLPTPVVVFWLFALGWATAKATSARERLAVSAVVAATVPGLFGDPAREAVIVAGLLILVWITDLPSLPLLNRTAALLATSSLYIYLTHWQVFRLIDDTSRPLALIASLVFGVLYALTVPRATAKIHGWFRRRTPQPIAAATA</sequence>
<feature type="transmembrane region" description="Helical" evidence="1">
    <location>
        <begin position="812"/>
        <end position="833"/>
    </location>
</feature>
<feature type="domain" description="Acyltransferase 3" evidence="4">
    <location>
        <begin position="559"/>
        <end position="829"/>
    </location>
</feature>
<evidence type="ECO:0000313" key="5">
    <source>
        <dbReference type="EMBL" id="GIG03962.1"/>
    </source>
</evidence>
<dbReference type="Gene3D" id="1.10.1200.10">
    <property type="entry name" value="ACP-like"/>
    <property type="match status" value="1"/>
</dbReference>
<feature type="transmembrane region" description="Helical" evidence="1">
    <location>
        <begin position="690"/>
        <end position="707"/>
    </location>
</feature>
<dbReference type="Pfam" id="PF00550">
    <property type="entry name" value="PP-binding"/>
    <property type="match status" value="1"/>
</dbReference>
<feature type="domain" description="Carrier" evidence="3">
    <location>
        <begin position="472"/>
        <end position="513"/>
    </location>
</feature>
<evidence type="ECO:0000256" key="1">
    <source>
        <dbReference type="SAM" id="Phobius"/>
    </source>
</evidence>
<dbReference type="InterPro" id="IPR000873">
    <property type="entry name" value="AMP-dep_synth/lig_dom"/>
</dbReference>
<feature type="transmembrane region" description="Helical" evidence="1">
    <location>
        <begin position="655"/>
        <end position="678"/>
    </location>
</feature>
<dbReference type="AlphaFoldDB" id="A0A8J3P533"/>
<dbReference type="InterPro" id="IPR050237">
    <property type="entry name" value="ATP-dep_AMP-bd_enzyme"/>
</dbReference>
<reference evidence="5 6" key="1">
    <citation type="submission" date="2021-01" db="EMBL/GenBank/DDBJ databases">
        <title>Whole genome shotgun sequence of Catellatospora coxensis NBRC 107359.</title>
        <authorList>
            <person name="Komaki H."/>
            <person name="Tamura T."/>
        </authorList>
    </citation>
    <scope>NUCLEOTIDE SEQUENCE [LARGE SCALE GENOMIC DNA]</scope>
    <source>
        <strain evidence="5 6">NBRC 107359</strain>
    </source>
</reference>
<dbReference type="Proteomes" id="UP000630887">
    <property type="component" value="Unassembled WGS sequence"/>
</dbReference>
<keyword evidence="1" id="KW-1133">Transmembrane helix</keyword>
<dbReference type="SUPFAM" id="SSF47336">
    <property type="entry name" value="ACP-like"/>
    <property type="match status" value="1"/>
</dbReference>
<dbReference type="PANTHER" id="PTHR43767">
    <property type="entry name" value="LONG-CHAIN-FATTY-ACID--COA LIGASE"/>
    <property type="match status" value="1"/>
</dbReference>
<keyword evidence="1" id="KW-0472">Membrane</keyword>
<comment type="caution">
    <text evidence="5">The sequence shown here is derived from an EMBL/GenBank/DDBJ whole genome shotgun (WGS) entry which is preliminary data.</text>
</comment>
<accession>A0A8J3P533</accession>
<feature type="domain" description="AMP-dependent synthetase/ligase" evidence="2">
    <location>
        <begin position="115"/>
        <end position="331"/>
    </location>
</feature>
<dbReference type="InterPro" id="IPR042099">
    <property type="entry name" value="ANL_N_sf"/>
</dbReference>
<dbReference type="InterPro" id="IPR009081">
    <property type="entry name" value="PP-bd_ACP"/>
</dbReference>
<keyword evidence="1" id="KW-0812">Transmembrane</keyword>